<dbReference type="PANTHER" id="PTHR12170:SF2">
    <property type="entry name" value="E3 UBIQUITIN-PROTEIN TRANSFERASE MAEA"/>
    <property type="match status" value="1"/>
</dbReference>
<keyword evidence="12" id="KW-1185">Reference proteome</keyword>
<dbReference type="Proteomes" id="UP001303473">
    <property type="component" value="Unassembled WGS sequence"/>
</dbReference>
<dbReference type="InterPro" id="IPR024964">
    <property type="entry name" value="CTLH/CRA"/>
</dbReference>
<evidence type="ECO:0000256" key="2">
    <source>
        <dbReference type="ARBA" id="ARBA00010615"/>
    </source>
</evidence>
<dbReference type="GO" id="GO:0061630">
    <property type="term" value="F:ubiquitin protein ligase activity"/>
    <property type="evidence" value="ECO:0007669"/>
    <property type="project" value="InterPro"/>
</dbReference>
<feature type="domain" description="RING-Gid-type" evidence="10">
    <location>
        <begin position="371"/>
        <end position="433"/>
    </location>
</feature>
<dbReference type="GO" id="GO:0034657">
    <property type="term" value="C:GID complex"/>
    <property type="evidence" value="ECO:0007669"/>
    <property type="project" value="TreeGrafter"/>
</dbReference>
<evidence type="ECO:0000256" key="8">
    <source>
        <dbReference type="SAM" id="MobiDB-lite"/>
    </source>
</evidence>
<evidence type="ECO:0000313" key="12">
    <source>
        <dbReference type="Proteomes" id="UP001303473"/>
    </source>
</evidence>
<feature type="compositionally biased region" description="Gly residues" evidence="8">
    <location>
        <begin position="335"/>
        <end position="346"/>
    </location>
</feature>
<dbReference type="PROSITE" id="PS50897">
    <property type="entry name" value="CTLH"/>
    <property type="match status" value="1"/>
</dbReference>
<feature type="compositionally biased region" description="Low complexity" evidence="8">
    <location>
        <begin position="354"/>
        <end position="367"/>
    </location>
</feature>
<evidence type="ECO:0000256" key="4">
    <source>
        <dbReference type="ARBA" id="ARBA00022723"/>
    </source>
</evidence>
<proteinExistence type="inferred from homology"/>
<dbReference type="GO" id="GO:0008270">
    <property type="term" value="F:zinc ion binding"/>
    <property type="evidence" value="ECO:0007669"/>
    <property type="project" value="UniProtKB-KW"/>
</dbReference>
<keyword evidence="5 7" id="KW-0863">Zinc-finger</keyword>
<comment type="subcellular location">
    <subcellularLocation>
        <location evidence="1">Cytoplasm</location>
    </subcellularLocation>
</comment>
<dbReference type="PANTHER" id="PTHR12170">
    <property type="entry name" value="MACROPHAGE ERYTHROBLAST ATTACHER-RELATED"/>
    <property type="match status" value="1"/>
</dbReference>
<evidence type="ECO:0000259" key="9">
    <source>
        <dbReference type="PROSITE" id="PS50897"/>
    </source>
</evidence>
<evidence type="ECO:0000256" key="1">
    <source>
        <dbReference type="ARBA" id="ARBA00004496"/>
    </source>
</evidence>
<dbReference type="InterPro" id="IPR013144">
    <property type="entry name" value="CRA_dom"/>
</dbReference>
<evidence type="ECO:0000313" key="11">
    <source>
        <dbReference type="EMBL" id="KAK3940360.1"/>
    </source>
</evidence>
<evidence type="ECO:0000259" key="10">
    <source>
        <dbReference type="PROSITE" id="PS51867"/>
    </source>
</evidence>
<keyword evidence="3" id="KW-0963">Cytoplasm</keyword>
<dbReference type="InterPro" id="IPR044063">
    <property type="entry name" value="ZF_RING_GID"/>
</dbReference>
<keyword evidence="6" id="KW-0862">Zinc</keyword>
<dbReference type="InterPro" id="IPR045098">
    <property type="entry name" value="Fyv10_fam"/>
</dbReference>
<dbReference type="InterPro" id="IPR006595">
    <property type="entry name" value="CTLH_C"/>
</dbReference>
<dbReference type="GO" id="GO:0005737">
    <property type="term" value="C:cytoplasm"/>
    <property type="evidence" value="ECO:0007669"/>
    <property type="project" value="UniProtKB-SubCell"/>
</dbReference>
<dbReference type="EMBL" id="MU853797">
    <property type="protein sequence ID" value="KAK3940360.1"/>
    <property type="molecule type" value="Genomic_DNA"/>
</dbReference>
<sequence length="448" mass="50541">MADLEASKINHENHLLLDQPLLRLPYELLRKNFRSAHFTFEKESTFVKNLLKETATGSLNGRTSPEDVVKNLDIMLTRMRGMKRKLSTYADDENKLYRQLDARVSHLSELSDMHSVEDVKYETWSRKRLDRLLVDYMLRHGHTQSAVSLSTERDMRDLVDIDIFVQMDKIKQSLLDHKVSDALSWCTENKKELRRNGSNLEFMLRCQQYIEMMRTGDQTRMIEAIGHARKYLAPYNDTYPVEVGQMAGLLAYRETTELEPYRSWYHPGRWTDLANIFVEEHNKLLGLPSFPLLHTALSSGLSALKTPACHASHSAQSRNNRLTRATRATRAALSSGGGGGGGGNGGNATVNDPTTTGSSHHSTSSLTTSVCPICSTELNKLARNVPYAHHSKSHVEHDLMLLPNGRVYGKERLEEYAKKSGLPPAGQVKDLVTGDVYTVDKLKKVFIT</sequence>
<evidence type="ECO:0000256" key="3">
    <source>
        <dbReference type="ARBA" id="ARBA00022490"/>
    </source>
</evidence>
<feature type="region of interest" description="Disordered" evidence="8">
    <location>
        <begin position="311"/>
        <end position="367"/>
    </location>
</feature>
<evidence type="ECO:0000256" key="6">
    <source>
        <dbReference type="ARBA" id="ARBA00022833"/>
    </source>
</evidence>
<feature type="compositionally biased region" description="Low complexity" evidence="8">
    <location>
        <begin position="317"/>
        <end position="334"/>
    </location>
</feature>
<comment type="caution">
    <text evidence="11">The sequence shown here is derived from an EMBL/GenBank/DDBJ whole genome shotgun (WGS) entry which is preliminary data.</text>
</comment>
<protein>
    <submittedName>
        <fullName evidence="11">CTLH/CRA C-terminal to lish motif domain-containing protein</fullName>
    </submittedName>
</protein>
<dbReference type="SMART" id="SM00668">
    <property type="entry name" value="CTLH"/>
    <property type="match status" value="1"/>
</dbReference>
<dbReference type="AlphaFoldDB" id="A0AAN6N731"/>
<dbReference type="PROSITE" id="PS51867">
    <property type="entry name" value="ZF_RING_GID"/>
    <property type="match status" value="1"/>
</dbReference>
<dbReference type="GO" id="GO:0005634">
    <property type="term" value="C:nucleus"/>
    <property type="evidence" value="ECO:0007669"/>
    <property type="project" value="TreeGrafter"/>
</dbReference>
<dbReference type="Pfam" id="PF10607">
    <property type="entry name" value="CTLH"/>
    <property type="match status" value="1"/>
</dbReference>
<dbReference type="GO" id="GO:0043161">
    <property type="term" value="P:proteasome-mediated ubiquitin-dependent protein catabolic process"/>
    <property type="evidence" value="ECO:0007669"/>
    <property type="project" value="InterPro"/>
</dbReference>
<comment type="similarity">
    <text evidence="2">Belongs to the FYV10 family.</text>
</comment>
<reference evidence="12" key="1">
    <citation type="journal article" date="2023" name="Mol. Phylogenet. Evol.">
        <title>Genome-scale phylogeny and comparative genomics of the fungal order Sordariales.</title>
        <authorList>
            <person name="Hensen N."/>
            <person name="Bonometti L."/>
            <person name="Westerberg I."/>
            <person name="Brannstrom I.O."/>
            <person name="Guillou S."/>
            <person name="Cros-Aarteil S."/>
            <person name="Calhoun S."/>
            <person name="Haridas S."/>
            <person name="Kuo A."/>
            <person name="Mondo S."/>
            <person name="Pangilinan J."/>
            <person name="Riley R."/>
            <person name="LaButti K."/>
            <person name="Andreopoulos B."/>
            <person name="Lipzen A."/>
            <person name="Chen C."/>
            <person name="Yan M."/>
            <person name="Daum C."/>
            <person name="Ng V."/>
            <person name="Clum A."/>
            <person name="Steindorff A."/>
            <person name="Ohm R.A."/>
            <person name="Martin F."/>
            <person name="Silar P."/>
            <person name="Natvig D.O."/>
            <person name="Lalanne C."/>
            <person name="Gautier V."/>
            <person name="Ament-Velasquez S.L."/>
            <person name="Kruys A."/>
            <person name="Hutchinson M.I."/>
            <person name="Powell A.J."/>
            <person name="Barry K."/>
            <person name="Miller A.N."/>
            <person name="Grigoriev I.V."/>
            <person name="Debuchy R."/>
            <person name="Gladieux P."/>
            <person name="Hiltunen Thoren M."/>
            <person name="Johannesson H."/>
        </authorList>
    </citation>
    <scope>NUCLEOTIDE SEQUENCE [LARGE SCALE GENOMIC DNA]</scope>
    <source>
        <strain evidence="12">CBS 340.73</strain>
    </source>
</reference>
<evidence type="ECO:0000256" key="7">
    <source>
        <dbReference type="PROSITE-ProRule" id="PRU01215"/>
    </source>
</evidence>
<name>A0AAN6N731_9PEZI</name>
<organism evidence="11 12">
    <name type="scientific">Diplogelasinospora grovesii</name>
    <dbReference type="NCBI Taxonomy" id="303347"/>
    <lineage>
        <taxon>Eukaryota</taxon>
        <taxon>Fungi</taxon>
        <taxon>Dikarya</taxon>
        <taxon>Ascomycota</taxon>
        <taxon>Pezizomycotina</taxon>
        <taxon>Sordariomycetes</taxon>
        <taxon>Sordariomycetidae</taxon>
        <taxon>Sordariales</taxon>
        <taxon>Diplogelasinosporaceae</taxon>
        <taxon>Diplogelasinospora</taxon>
    </lineage>
</organism>
<evidence type="ECO:0000256" key="5">
    <source>
        <dbReference type="ARBA" id="ARBA00022771"/>
    </source>
</evidence>
<dbReference type="SMART" id="SM00757">
    <property type="entry name" value="CRA"/>
    <property type="match status" value="1"/>
</dbReference>
<accession>A0AAN6N731</accession>
<feature type="domain" description="CTLH" evidence="9">
    <location>
        <begin position="163"/>
        <end position="220"/>
    </location>
</feature>
<feature type="zinc finger region" description="RING-Gid-type" evidence="7">
    <location>
        <begin position="371"/>
        <end position="433"/>
    </location>
</feature>
<gene>
    <name evidence="11" type="ORF">QBC46DRAFT_126790</name>
</gene>
<keyword evidence="4" id="KW-0479">Metal-binding</keyword>